<evidence type="ECO:0000256" key="2">
    <source>
        <dbReference type="ARBA" id="ARBA00009559"/>
    </source>
</evidence>
<comment type="similarity">
    <text evidence="2">Belongs to the glycosyl hydrolase 99 family.</text>
</comment>
<dbReference type="Pfam" id="PF16317">
    <property type="entry name" value="Glyco_hydro_99"/>
    <property type="match status" value="1"/>
</dbReference>
<keyword evidence="6" id="KW-1133">Transmembrane helix</keyword>
<dbReference type="AlphaFoldDB" id="A0A9W7FWI7"/>
<evidence type="ECO:0000313" key="10">
    <source>
        <dbReference type="EMBL" id="GMI20957.1"/>
    </source>
</evidence>
<keyword evidence="3" id="KW-0812">Transmembrane</keyword>
<evidence type="ECO:0000256" key="3">
    <source>
        <dbReference type="ARBA" id="ARBA00022692"/>
    </source>
</evidence>
<evidence type="ECO:0000256" key="9">
    <source>
        <dbReference type="SAM" id="MobiDB-lite"/>
    </source>
</evidence>
<dbReference type="GO" id="GO:0000139">
    <property type="term" value="C:Golgi membrane"/>
    <property type="evidence" value="ECO:0007669"/>
    <property type="project" value="UniProtKB-SubCell"/>
</dbReference>
<evidence type="ECO:0000256" key="6">
    <source>
        <dbReference type="ARBA" id="ARBA00022989"/>
    </source>
</evidence>
<feature type="region of interest" description="Disordered" evidence="9">
    <location>
        <begin position="343"/>
        <end position="402"/>
    </location>
</feature>
<evidence type="ECO:0000256" key="4">
    <source>
        <dbReference type="ARBA" id="ARBA00022801"/>
    </source>
</evidence>
<evidence type="ECO:0000256" key="1">
    <source>
        <dbReference type="ARBA" id="ARBA00004323"/>
    </source>
</evidence>
<gene>
    <name evidence="10" type="ORF">TrCOL_g5774</name>
</gene>
<organism evidence="10 11">
    <name type="scientific">Triparma columacea</name>
    <dbReference type="NCBI Taxonomy" id="722753"/>
    <lineage>
        <taxon>Eukaryota</taxon>
        <taxon>Sar</taxon>
        <taxon>Stramenopiles</taxon>
        <taxon>Ochrophyta</taxon>
        <taxon>Bolidophyceae</taxon>
        <taxon>Parmales</taxon>
        <taxon>Triparmaceae</taxon>
        <taxon>Triparma</taxon>
    </lineage>
</organism>
<protein>
    <submittedName>
        <fullName evidence="10">Uncharacterized protein</fullName>
    </submittedName>
</protein>
<comment type="subcellular location">
    <subcellularLocation>
        <location evidence="1">Golgi apparatus membrane</location>
        <topology evidence="1">Single-pass type II membrane protein</topology>
    </subcellularLocation>
</comment>
<dbReference type="Gene3D" id="3.20.20.80">
    <property type="entry name" value="Glycosidases"/>
    <property type="match status" value="1"/>
</dbReference>
<evidence type="ECO:0000256" key="7">
    <source>
        <dbReference type="ARBA" id="ARBA00023034"/>
    </source>
</evidence>
<keyword evidence="11" id="KW-1185">Reference proteome</keyword>
<dbReference type="PANTHER" id="PTHR13572:SF4">
    <property type="entry name" value="RE57134P"/>
    <property type="match status" value="1"/>
</dbReference>
<dbReference type="PANTHER" id="PTHR13572">
    <property type="entry name" value="ENDO-ALPHA-1,2-MANNOSIDASE"/>
    <property type="match status" value="1"/>
</dbReference>
<dbReference type="GO" id="GO:0004559">
    <property type="term" value="F:alpha-mannosidase activity"/>
    <property type="evidence" value="ECO:0007669"/>
    <property type="project" value="TreeGrafter"/>
</dbReference>
<accession>A0A9W7FWI7</accession>
<keyword evidence="5" id="KW-0735">Signal-anchor</keyword>
<dbReference type="Proteomes" id="UP001165065">
    <property type="component" value="Unassembled WGS sequence"/>
</dbReference>
<name>A0A9W7FWI7_9STRA</name>
<evidence type="ECO:0000256" key="5">
    <source>
        <dbReference type="ARBA" id="ARBA00022968"/>
    </source>
</evidence>
<evidence type="ECO:0000313" key="11">
    <source>
        <dbReference type="Proteomes" id="UP001165065"/>
    </source>
</evidence>
<proteinExistence type="inferred from homology"/>
<dbReference type="InterPro" id="IPR026071">
    <property type="entry name" value="Glyco_Hydrolase_99"/>
</dbReference>
<keyword evidence="8" id="KW-0472">Membrane</keyword>
<keyword evidence="7" id="KW-0333">Golgi apparatus</keyword>
<comment type="caution">
    <text evidence="10">The sequence shown here is derived from an EMBL/GenBank/DDBJ whole genome shotgun (WGS) entry which is preliminary data.</text>
</comment>
<sequence length="425" mass="46368">MNLTLSTFFYLWYGTPSSDGCWSHWNHSVLPHWTPSVSASYPTIGTSFDPSSGHLHSHYYPKGGPYSSSNSTVLLHQFSTMAAHRIQVAILSWWGRPSLPSTHDTQGVSTDSHLSLAISAASSSGVKVAFHMEPYEGRNITTFIEDVEYLLDRYGDEGALHRVGGKPVFYVYDSYHIPYPDWKAALGELRRVGFFYGLVLTKEDMRGVVEAGFGGGYTYFAQDGFTAGSNSASWPKLCSRLRAGGLKCDISVGPGYNDEKIRPWNSLGSVERSGGSFYVDRLNRALSVRPDGVSITSYNEWGEGTQIEPAGEYEGVYGGEYGEPYDGLYLGLTKKIVTRWRRDNEGEEGEEEGVREGEEGGEGAGGGGPGRDLILTSGLGDTVPEGRQLPLEGRLEGEPAGKVRRIGVIRQGGTERGVHCGFNES</sequence>
<reference evidence="11" key="1">
    <citation type="journal article" date="2023" name="Commun. Biol.">
        <title>Genome analysis of Parmales, the sister group of diatoms, reveals the evolutionary specialization of diatoms from phago-mixotrophs to photoautotrophs.</title>
        <authorList>
            <person name="Ban H."/>
            <person name="Sato S."/>
            <person name="Yoshikawa S."/>
            <person name="Yamada K."/>
            <person name="Nakamura Y."/>
            <person name="Ichinomiya M."/>
            <person name="Sato N."/>
            <person name="Blanc-Mathieu R."/>
            <person name="Endo H."/>
            <person name="Kuwata A."/>
            <person name="Ogata H."/>
        </authorList>
    </citation>
    <scope>NUCLEOTIDE SEQUENCE [LARGE SCALE GENOMIC DNA]</scope>
</reference>
<dbReference type="OrthoDB" id="406152at2759"/>
<evidence type="ECO:0000256" key="8">
    <source>
        <dbReference type="ARBA" id="ARBA00023136"/>
    </source>
</evidence>
<keyword evidence="4" id="KW-0378">Hydrolase</keyword>
<dbReference type="EMBL" id="BRYA01000524">
    <property type="protein sequence ID" value="GMI20957.1"/>
    <property type="molecule type" value="Genomic_DNA"/>
</dbReference>